<dbReference type="FunCoup" id="R7VIW7">
    <property type="interactions" value="1592"/>
</dbReference>
<organism evidence="9">
    <name type="scientific">Capitella teleta</name>
    <name type="common">Polychaete worm</name>
    <dbReference type="NCBI Taxonomy" id="283909"/>
    <lineage>
        <taxon>Eukaryota</taxon>
        <taxon>Metazoa</taxon>
        <taxon>Spiralia</taxon>
        <taxon>Lophotrochozoa</taxon>
        <taxon>Annelida</taxon>
        <taxon>Polychaeta</taxon>
        <taxon>Sedentaria</taxon>
        <taxon>Scolecida</taxon>
        <taxon>Capitellidae</taxon>
        <taxon>Capitella</taxon>
    </lineage>
</organism>
<reference evidence="11" key="1">
    <citation type="submission" date="2012-12" db="EMBL/GenBank/DDBJ databases">
        <authorList>
            <person name="Hellsten U."/>
            <person name="Grimwood J."/>
            <person name="Chapman J.A."/>
            <person name="Shapiro H."/>
            <person name="Aerts A."/>
            <person name="Otillar R.P."/>
            <person name="Terry A.Y."/>
            <person name="Boore J.L."/>
            <person name="Simakov O."/>
            <person name="Marletaz F."/>
            <person name="Cho S.-J."/>
            <person name="Edsinger-Gonzales E."/>
            <person name="Havlak P."/>
            <person name="Kuo D.-H."/>
            <person name="Larsson T."/>
            <person name="Lv J."/>
            <person name="Arendt D."/>
            <person name="Savage R."/>
            <person name="Osoegawa K."/>
            <person name="de Jong P."/>
            <person name="Lindberg D.R."/>
            <person name="Seaver E.C."/>
            <person name="Weisblat D.A."/>
            <person name="Putnam N.H."/>
            <person name="Grigoriev I.V."/>
            <person name="Rokhsar D.S."/>
        </authorList>
    </citation>
    <scope>NUCLEOTIDE SEQUENCE</scope>
    <source>
        <strain evidence="11">I ESC-2004</strain>
    </source>
</reference>
<feature type="compositionally biased region" description="Low complexity" evidence="8">
    <location>
        <begin position="204"/>
        <end position="228"/>
    </location>
</feature>
<reference evidence="9 11" key="2">
    <citation type="journal article" date="2013" name="Nature">
        <title>Insights into bilaterian evolution from three spiralian genomes.</title>
        <authorList>
            <person name="Simakov O."/>
            <person name="Marletaz F."/>
            <person name="Cho S.J."/>
            <person name="Edsinger-Gonzales E."/>
            <person name="Havlak P."/>
            <person name="Hellsten U."/>
            <person name="Kuo D.H."/>
            <person name="Larsson T."/>
            <person name="Lv J."/>
            <person name="Arendt D."/>
            <person name="Savage R."/>
            <person name="Osoegawa K."/>
            <person name="de Jong P."/>
            <person name="Grimwood J."/>
            <person name="Chapman J.A."/>
            <person name="Shapiro H."/>
            <person name="Aerts A."/>
            <person name="Otillar R.P."/>
            <person name="Terry A.Y."/>
            <person name="Boore J.L."/>
            <person name="Grigoriev I.V."/>
            <person name="Lindberg D.R."/>
            <person name="Seaver E.C."/>
            <person name="Weisblat D.A."/>
            <person name="Putnam N.H."/>
            <person name="Rokhsar D.S."/>
        </authorList>
    </citation>
    <scope>NUCLEOTIDE SEQUENCE</scope>
    <source>
        <strain evidence="9 11">I ESC-2004</strain>
    </source>
</reference>
<evidence type="ECO:0000256" key="6">
    <source>
        <dbReference type="ARBA" id="ARBA00023242"/>
    </source>
</evidence>
<dbReference type="OrthoDB" id="150687at2759"/>
<feature type="compositionally biased region" description="Polar residues" evidence="8">
    <location>
        <begin position="247"/>
        <end position="258"/>
    </location>
</feature>
<dbReference type="InterPro" id="IPR019364">
    <property type="entry name" value="Mediatior_Med8_fun/met"/>
</dbReference>
<dbReference type="Pfam" id="PF10232">
    <property type="entry name" value="Med8"/>
    <property type="match status" value="1"/>
</dbReference>
<protein>
    <recommendedName>
        <fullName evidence="7">Mediator of RNA polymerase II transcription subunit 8</fullName>
    </recommendedName>
    <alternativeName>
        <fullName evidence="7">Mediator complex subunit 8</fullName>
    </alternativeName>
</protein>
<dbReference type="EnsemblMetazoa" id="CapteT226423">
    <property type="protein sequence ID" value="CapteP226423"/>
    <property type="gene ID" value="CapteG226423"/>
</dbReference>
<evidence type="ECO:0000313" key="9">
    <source>
        <dbReference type="EMBL" id="ELU16221.1"/>
    </source>
</evidence>
<proteinExistence type="inferred from homology"/>
<evidence type="ECO:0000256" key="3">
    <source>
        <dbReference type="ARBA" id="ARBA00023015"/>
    </source>
</evidence>
<keyword evidence="4 7" id="KW-0010">Activator</keyword>
<evidence type="ECO:0000256" key="8">
    <source>
        <dbReference type="SAM" id="MobiDB-lite"/>
    </source>
</evidence>
<sequence length="273" mass="30647">MQREEKQMDATIDALIQRVGEIKTTIAQFIMKLEHEYTTMTWPNVLDNFALISGQINTLNRFLKNDKTPALRNHILLPLVLAPEPDLELEKLTESRVRAFNHEVVPDYLRTKPEPDIEEKYGSVTSRSTSLSTDNLQKQVNTLNKVSANLIEMVNSTREQWESDITKTAALPQTTSQADTQKLVSAVSFGKSLKPRRPEPVGLPGPMNHMPQQNMPMNQGMSPGHGQPHGPPGGYNHMYQGHMGMNMNPQMKMQSSMKGNIKSGGHNHPYGRP</sequence>
<dbReference type="GO" id="GO:0003712">
    <property type="term" value="F:transcription coregulator activity"/>
    <property type="evidence" value="ECO:0007669"/>
    <property type="project" value="InterPro"/>
</dbReference>
<dbReference type="STRING" id="283909.R7VIW7"/>
<accession>R7VIW7</accession>
<dbReference type="GO" id="GO:0000978">
    <property type="term" value="F:RNA polymerase II cis-regulatory region sequence-specific DNA binding"/>
    <property type="evidence" value="ECO:0007669"/>
    <property type="project" value="TreeGrafter"/>
</dbReference>
<evidence type="ECO:0000313" key="10">
    <source>
        <dbReference type="EnsemblMetazoa" id="CapteP226423"/>
    </source>
</evidence>
<dbReference type="PANTHER" id="PTHR13074:SF9">
    <property type="entry name" value="MEDIATOR OF RNA POLYMERASE II TRANSCRIPTION SUBUNIT 8"/>
    <property type="match status" value="1"/>
</dbReference>
<gene>
    <name evidence="7" type="primary">MED8</name>
    <name evidence="9" type="ORF">CAPTEDRAFT_226423</name>
</gene>
<evidence type="ECO:0000313" key="11">
    <source>
        <dbReference type="Proteomes" id="UP000014760"/>
    </source>
</evidence>
<evidence type="ECO:0000256" key="4">
    <source>
        <dbReference type="ARBA" id="ARBA00023159"/>
    </source>
</evidence>
<dbReference type="OMA" id="FKLEHEY"/>
<keyword evidence="11" id="KW-1185">Reference proteome</keyword>
<comment type="subcellular location">
    <subcellularLocation>
        <location evidence="1 7">Nucleus</location>
    </subcellularLocation>
</comment>
<dbReference type="GO" id="GO:0006357">
    <property type="term" value="P:regulation of transcription by RNA polymerase II"/>
    <property type="evidence" value="ECO:0007669"/>
    <property type="project" value="InterPro"/>
</dbReference>
<keyword evidence="6 7" id="KW-0539">Nucleus</keyword>
<comment type="function">
    <text evidence="7">Component of the Mediator complex, a coactivator involved in the regulated transcription of nearly all RNA polymerase II-dependent genes. Mediator functions as a bridge to convey information from gene-specific regulatory proteins to the basal RNA polymerase II transcription machinery. Mediator is recruited to promoters by direct interactions with regulatory proteins and serves as a scaffold for the assembly of a functional preinitiation complex with RNA polymerase II and the general transcription factors.</text>
</comment>
<evidence type="ECO:0000256" key="1">
    <source>
        <dbReference type="ARBA" id="ARBA00004123"/>
    </source>
</evidence>
<keyword evidence="3 7" id="KW-0805">Transcription regulation</keyword>
<dbReference type="EMBL" id="KB293238">
    <property type="protein sequence ID" value="ELU16221.1"/>
    <property type="molecule type" value="Genomic_DNA"/>
</dbReference>
<dbReference type="EMBL" id="AMQN01017546">
    <property type="status" value="NOT_ANNOTATED_CDS"/>
    <property type="molecule type" value="Genomic_DNA"/>
</dbReference>
<dbReference type="Proteomes" id="UP000014760">
    <property type="component" value="Unassembled WGS sequence"/>
</dbReference>
<feature type="region of interest" description="Disordered" evidence="8">
    <location>
        <begin position="190"/>
        <end position="273"/>
    </location>
</feature>
<comment type="similarity">
    <text evidence="2 7">Belongs to the Mediator complex subunit 8 family.</text>
</comment>
<dbReference type="GO" id="GO:0070847">
    <property type="term" value="C:core mediator complex"/>
    <property type="evidence" value="ECO:0007669"/>
    <property type="project" value="TreeGrafter"/>
</dbReference>
<dbReference type="HOGENOM" id="CLU_085476_0_0_1"/>
<reference evidence="10" key="3">
    <citation type="submission" date="2015-06" db="UniProtKB">
        <authorList>
            <consortium name="EnsemblMetazoa"/>
        </authorList>
    </citation>
    <scope>IDENTIFICATION</scope>
</reference>
<dbReference type="GO" id="GO:0016592">
    <property type="term" value="C:mediator complex"/>
    <property type="evidence" value="ECO:0007669"/>
    <property type="project" value="InterPro"/>
</dbReference>
<evidence type="ECO:0000256" key="2">
    <source>
        <dbReference type="ARBA" id="ARBA00005716"/>
    </source>
</evidence>
<dbReference type="PANTHER" id="PTHR13074">
    <property type="entry name" value="MEDIATOR OF RNA POLYMERASE II TRANSCRIPTION SUBUNIT 8"/>
    <property type="match status" value="1"/>
</dbReference>
<dbReference type="AlphaFoldDB" id="R7VIW7"/>
<comment type="subunit">
    <text evidence="7">Component of the Mediator complex.</text>
</comment>
<keyword evidence="5 7" id="KW-0804">Transcription</keyword>
<evidence type="ECO:0000256" key="7">
    <source>
        <dbReference type="RuleBase" id="RU364144"/>
    </source>
</evidence>
<name>R7VIW7_CAPTE</name>
<evidence type="ECO:0000256" key="5">
    <source>
        <dbReference type="ARBA" id="ARBA00023163"/>
    </source>
</evidence>